<sequence length="235" mass="26109">MATPAAGQEETAPPAPPSPLDEDMKTRYTPPAEDDVLGIKKEPVASTHVESSAGQEDPASPGREPILTEGTSGHVEDSSQKSNEAPSSLMSEISSLRDKLRFLEERVGQASDRSDIKQDRQIVDERQLRKQIRRARDHVNQGDEEEGEGEEKFNAPVLKLNLNPVEWGEFRASRKTVLYLWEKEKPFITFTLVGSLTEEIVFCSLFRAQFTSFGSFVAATHSSPEIIYEYRGGGV</sequence>
<proteinExistence type="predicted"/>
<evidence type="ECO:0000313" key="2">
    <source>
        <dbReference type="EMBL" id="EWY80951.1"/>
    </source>
</evidence>
<feature type="compositionally biased region" description="Polar residues" evidence="1">
    <location>
        <begin position="80"/>
        <end position="91"/>
    </location>
</feature>
<protein>
    <submittedName>
        <fullName evidence="2">Uncharacterized protein</fullName>
    </submittedName>
</protein>
<dbReference type="AlphaFoldDB" id="W9HLA8"/>
<evidence type="ECO:0000313" key="3">
    <source>
        <dbReference type="Proteomes" id="UP000030753"/>
    </source>
</evidence>
<evidence type="ECO:0000256" key="1">
    <source>
        <dbReference type="SAM" id="MobiDB-lite"/>
    </source>
</evidence>
<dbReference type="HOGENOM" id="CLU_1180269_0_0_1"/>
<accession>W9HLA8</accession>
<dbReference type="EMBL" id="JH717849">
    <property type="protein sequence ID" value="EWY80951.1"/>
    <property type="molecule type" value="Genomic_DNA"/>
</dbReference>
<dbReference type="Proteomes" id="UP000030753">
    <property type="component" value="Unassembled WGS sequence"/>
</dbReference>
<reference evidence="2 3" key="1">
    <citation type="submission" date="2011-06" db="EMBL/GenBank/DDBJ databases">
        <title>The Genome Sequence of Fusarium oxysporum FOSC 3-a.</title>
        <authorList>
            <consortium name="The Broad Institute Genome Sequencing Platform"/>
            <person name="Ma L.-J."/>
            <person name="Gale L.R."/>
            <person name="Schwartz D.C."/>
            <person name="Zhou S."/>
            <person name="Corby-Kistler H."/>
            <person name="Young S.K."/>
            <person name="Zeng Q."/>
            <person name="Gargeya S."/>
            <person name="Fitzgerald M."/>
            <person name="Haas B."/>
            <person name="Abouelleil A."/>
            <person name="Alvarado L."/>
            <person name="Arachchi H.M."/>
            <person name="Berlin A."/>
            <person name="Brown A."/>
            <person name="Chapman S.B."/>
            <person name="Chen Z."/>
            <person name="Dunbar C."/>
            <person name="Freedman E."/>
            <person name="Gearin G."/>
            <person name="Gellesch M."/>
            <person name="Goldberg J."/>
            <person name="Griggs A."/>
            <person name="Gujja S."/>
            <person name="Heiman D."/>
            <person name="Howarth C."/>
            <person name="Larson L."/>
            <person name="Lui A."/>
            <person name="MacDonald P.J.P."/>
            <person name="Mehta T."/>
            <person name="Montmayeur A."/>
            <person name="Murphy C."/>
            <person name="Neiman D."/>
            <person name="Pearson M."/>
            <person name="Priest M."/>
            <person name="Roberts A."/>
            <person name="Saif S."/>
            <person name="Shea T."/>
            <person name="Shenoy N."/>
            <person name="Sisk P."/>
            <person name="Stolte C."/>
            <person name="Sykes S."/>
            <person name="Wortman J."/>
            <person name="Nusbaum C."/>
            <person name="Birren B."/>
        </authorList>
    </citation>
    <scope>NUCLEOTIDE SEQUENCE [LARGE SCALE GENOMIC DNA]</scope>
    <source>
        <strain evidence="3">FOSC 3-a</strain>
    </source>
</reference>
<gene>
    <name evidence="2" type="ORF">FOYG_15244</name>
</gene>
<name>W9HLA8_FUSOX</name>
<feature type="region of interest" description="Disordered" evidence="1">
    <location>
        <begin position="1"/>
        <end position="91"/>
    </location>
</feature>
<organism evidence="2 3">
    <name type="scientific">Fusarium oxysporum NRRL 32931</name>
    <dbReference type="NCBI Taxonomy" id="660029"/>
    <lineage>
        <taxon>Eukaryota</taxon>
        <taxon>Fungi</taxon>
        <taxon>Dikarya</taxon>
        <taxon>Ascomycota</taxon>
        <taxon>Pezizomycotina</taxon>
        <taxon>Sordariomycetes</taxon>
        <taxon>Hypocreomycetidae</taxon>
        <taxon>Hypocreales</taxon>
        <taxon>Nectriaceae</taxon>
        <taxon>Fusarium</taxon>
        <taxon>Fusarium oxysporum species complex</taxon>
    </lineage>
</organism>